<feature type="compositionally biased region" description="Low complexity" evidence="1">
    <location>
        <begin position="120"/>
        <end position="135"/>
    </location>
</feature>
<evidence type="ECO:0000313" key="2">
    <source>
        <dbReference type="EMBL" id="CEK65628.1"/>
    </source>
</evidence>
<proteinExistence type="predicted"/>
<evidence type="ECO:0000256" key="1">
    <source>
        <dbReference type="SAM" id="MobiDB-lite"/>
    </source>
</evidence>
<dbReference type="AlphaFoldDB" id="A0A0B6ZAW4"/>
<organism evidence="2">
    <name type="scientific">Arion vulgaris</name>
    <dbReference type="NCBI Taxonomy" id="1028688"/>
    <lineage>
        <taxon>Eukaryota</taxon>
        <taxon>Metazoa</taxon>
        <taxon>Spiralia</taxon>
        <taxon>Lophotrochozoa</taxon>
        <taxon>Mollusca</taxon>
        <taxon>Gastropoda</taxon>
        <taxon>Heterobranchia</taxon>
        <taxon>Euthyneura</taxon>
        <taxon>Panpulmonata</taxon>
        <taxon>Eupulmonata</taxon>
        <taxon>Stylommatophora</taxon>
        <taxon>Helicina</taxon>
        <taxon>Arionoidea</taxon>
        <taxon>Arionidae</taxon>
        <taxon>Arion</taxon>
    </lineage>
</organism>
<feature type="non-terminal residue" evidence="2">
    <location>
        <position position="135"/>
    </location>
</feature>
<accession>A0A0B6ZAW4</accession>
<protein>
    <submittedName>
        <fullName evidence="2">Uncharacterized protein</fullName>
    </submittedName>
</protein>
<sequence>MFQSLKKKLEQGVAQSKAVVSGLTRGDDSSENNTSSESLGKPVAESTPQKDVNQLRPVGKDYSSPVLSGAQKSKGSLGASTGKLTDISVTEGSRSTQYESASDVSAIQAEETPKRDNRSHSSSVSSLTSDSTFLT</sequence>
<feature type="region of interest" description="Disordered" evidence="1">
    <location>
        <begin position="1"/>
        <end position="135"/>
    </location>
</feature>
<feature type="compositionally biased region" description="Polar residues" evidence="1">
    <location>
        <begin position="70"/>
        <end position="105"/>
    </location>
</feature>
<reference evidence="2" key="1">
    <citation type="submission" date="2014-12" db="EMBL/GenBank/DDBJ databases">
        <title>Insight into the proteome of Arion vulgaris.</title>
        <authorList>
            <person name="Aradska J."/>
            <person name="Bulat T."/>
            <person name="Smidak R."/>
            <person name="Sarate P."/>
            <person name="Gangsoo J."/>
            <person name="Sialana F."/>
            <person name="Bilban M."/>
            <person name="Lubec G."/>
        </authorList>
    </citation>
    <scope>NUCLEOTIDE SEQUENCE</scope>
    <source>
        <tissue evidence="2">Skin</tissue>
    </source>
</reference>
<dbReference type="EMBL" id="HACG01018763">
    <property type="protein sequence ID" value="CEK65628.1"/>
    <property type="molecule type" value="Transcribed_RNA"/>
</dbReference>
<gene>
    <name evidence="2" type="primary">ORF55666</name>
</gene>
<name>A0A0B6ZAW4_9EUPU</name>